<reference evidence="4 5" key="1">
    <citation type="submission" date="2018-01" db="EMBL/GenBank/DDBJ databases">
        <title>Co-occurrence of chitin degradation, pigmentation and bioactivity in marine Pseudoalteromonas.</title>
        <authorList>
            <person name="Paulsen S."/>
            <person name="Gram L."/>
            <person name="Machado H."/>
        </authorList>
    </citation>
    <scope>NUCLEOTIDE SEQUENCE [LARGE SCALE GENOMIC DNA]</scope>
    <source>
        <strain evidence="4 5">S3663</strain>
    </source>
</reference>
<dbReference type="InterPro" id="IPR041371">
    <property type="entry name" value="GH92_N"/>
</dbReference>
<dbReference type="Proteomes" id="UP000309186">
    <property type="component" value="Unassembled WGS sequence"/>
</dbReference>
<dbReference type="GO" id="GO:0005829">
    <property type="term" value="C:cytosol"/>
    <property type="evidence" value="ECO:0007669"/>
    <property type="project" value="TreeGrafter"/>
</dbReference>
<evidence type="ECO:0000259" key="2">
    <source>
        <dbReference type="Pfam" id="PF07971"/>
    </source>
</evidence>
<evidence type="ECO:0000259" key="3">
    <source>
        <dbReference type="Pfam" id="PF17678"/>
    </source>
</evidence>
<dbReference type="AlphaFoldDB" id="A0A5R9Q0K3"/>
<organism evidence="4 5">
    <name type="scientific">Pseudoalteromonas phenolica</name>
    <dbReference type="NCBI Taxonomy" id="161398"/>
    <lineage>
        <taxon>Bacteria</taxon>
        <taxon>Pseudomonadati</taxon>
        <taxon>Pseudomonadota</taxon>
        <taxon>Gammaproteobacteria</taxon>
        <taxon>Alteromonadales</taxon>
        <taxon>Pseudoalteromonadaceae</taxon>
        <taxon>Pseudoalteromonas</taxon>
    </lineage>
</organism>
<keyword evidence="4" id="KW-0378">Hydrolase</keyword>
<dbReference type="InterPro" id="IPR050883">
    <property type="entry name" value="PNGase"/>
</dbReference>
<dbReference type="SUPFAM" id="SSF48208">
    <property type="entry name" value="Six-hairpin glycosidases"/>
    <property type="match status" value="1"/>
</dbReference>
<dbReference type="NCBIfam" id="TIGR01180">
    <property type="entry name" value="aman2_put"/>
    <property type="match status" value="1"/>
</dbReference>
<dbReference type="InterPro" id="IPR014718">
    <property type="entry name" value="GH-type_carb-bd"/>
</dbReference>
<dbReference type="OrthoDB" id="9804511at2"/>
<feature type="domain" description="Glycosyl hydrolase family 92 N-terminal" evidence="3">
    <location>
        <begin position="37"/>
        <end position="303"/>
    </location>
</feature>
<dbReference type="GO" id="GO:0006516">
    <property type="term" value="P:glycoprotein catabolic process"/>
    <property type="evidence" value="ECO:0007669"/>
    <property type="project" value="TreeGrafter"/>
</dbReference>
<dbReference type="GO" id="GO:0030246">
    <property type="term" value="F:carbohydrate binding"/>
    <property type="evidence" value="ECO:0007669"/>
    <property type="project" value="InterPro"/>
</dbReference>
<dbReference type="FunFam" id="1.20.1050.60:FF:000001">
    <property type="entry name" value="Putative alpha-1,2-mannosidase"/>
    <property type="match status" value="1"/>
</dbReference>
<dbReference type="Gene3D" id="1.20.1610.10">
    <property type="entry name" value="alpha-1,2-mannosidases domains"/>
    <property type="match status" value="1"/>
</dbReference>
<accession>A0A5R9Q0K3</accession>
<dbReference type="GO" id="GO:0005975">
    <property type="term" value="P:carbohydrate metabolic process"/>
    <property type="evidence" value="ECO:0007669"/>
    <property type="project" value="InterPro"/>
</dbReference>
<dbReference type="GO" id="GO:0000224">
    <property type="term" value="F:peptide-N4-(N-acetyl-beta-glucosaminyl)asparagine amidase activity"/>
    <property type="evidence" value="ECO:0007669"/>
    <property type="project" value="TreeGrafter"/>
</dbReference>
<dbReference type="Gene3D" id="2.70.98.10">
    <property type="match status" value="1"/>
</dbReference>
<protein>
    <submittedName>
        <fullName evidence="4">Sugar hydrolase</fullName>
    </submittedName>
</protein>
<evidence type="ECO:0000313" key="4">
    <source>
        <dbReference type="EMBL" id="TLX46688.1"/>
    </source>
</evidence>
<dbReference type="EMBL" id="PPSW01000019">
    <property type="protein sequence ID" value="TLX46688.1"/>
    <property type="molecule type" value="Genomic_DNA"/>
</dbReference>
<evidence type="ECO:0000256" key="1">
    <source>
        <dbReference type="SAM" id="MobiDB-lite"/>
    </source>
</evidence>
<dbReference type="Gene3D" id="1.20.1050.60">
    <property type="entry name" value="alpha-1,2-mannosidase"/>
    <property type="match status" value="1"/>
</dbReference>
<name>A0A5R9Q0K3_9GAMM</name>
<feature type="domain" description="Glycosyl hydrolase family 92" evidence="2">
    <location>
        <begin position="309"/>
        <end position="772"/>
    </location>
</feature>
<dbReference type="FunFam" id="3.30.2080.10:FF:000001">
    <property type="entry name" value="Alpha-1,2-mannosidase subfamily"/>
    <property type="match status" value="1"/>
</dbReference>
<feature type="region of interest" description="Disordered" evidence="1">
    <location>
        <begin position="778"/>
        <end position="800"/>
    </location>
</feature>
<dbReference type="PANTHER" id="PTHR12143">
    <property type="entry name" value="PEPTIDE N-GLYCANASE PNGASE -RELATED"/>
    <property type="match status" value="1"/>
</dbReference>
<sequence>MKTISHGWHSAKRMTYSLVTGGVMMLGATQVVANTQYVDPFIGTGGDGHTFPGAVVPFGMVQLSPDTDSVFRGIDPQPEIYKRCAGYHYDDTTIVGFSHTHFSGTGHSDLGDLLMMPITGEVKLEPGKADNPDAGYRSRFSHDNETAKPGYYQVWLQDYKVNAELTATTRVGMHKYTFKEHDKGSVLMDLTHSIYNFKNKVIWSDVRVIDDRTILAYRATNGWANNRQMYFAIEFSKPFSDIELINLDNTRYRCNGCLTEGNGKKPSTIVNYKIPEAAGKAIKVVADFEGLKGEPLMVKVGISAVSKSNALENLKTEIPHWNFDKVVKQADETWHKSLDKFEVEGSLSEKRQFFTSVYHALQAPSVYQDVNGQYRGVDGEIHQAKDHTHYTLFSLWDTYRALHPLLTYIEPDKVSDMISSMLDHYQQSHDKMLPIWSFQAHETWTMIGYHAVSVIADAYLKGIRDFDVELAKKAMIDTANHPHYDAIPEYKQYGYVPLDVLPESTSITLEYAYDDYTIGQFFTALGDKKTAAEYYERATYYKNVFDPEVRFMRGRMKDGSWNPDFDPQEAKYMGAFTEGNSYQYSFYVPQDVHGLIKLKGGDKKFVERLDELFETELSYEKIKEHEDIAGLIGQYAHGNEPSHHIAYLYNYAGEPWRTQARIRQIMDTLSSDKPDGLAGNDDVGQMSAWYIFSAMGFYPVSPGDLTYALGAPQLPKISLALANNKRFTVVAKGLSKKNKFVKEVRLNGKKLERSYITHDDIMGGGKLEFTMSAKPNKSFGQSLSARPPSMSNPVNNNFLK</sequence>
<dbReference type="InterPro" id="IPR005887">
    <property type="entry name" value="GH92_a_mannosidase_put"/>
</dbReference>
<dbReference type="Gene3D" id="3.30.2080.10">
    <property type="entry name" value="GH92 mannosidase domain"/>
    <property type="match status" value="1"/>
</dbReference>
<proteinExistence type="predicted"/>
<dbReference type="Pfam" id="PF17678">
    <property type="entry name" value="Glyco_hydro_92N"/>
    <property type="match status" value="1"/>
</dbReference>
<gene>
    <name evidence="4" type="ORF">C1E24_12545</name>
</gene>
<dbReference type="InterPro" id="IPR008928">
    <property type="entry name" value="6-hairpin_glycosidase_sf"/>
</dbReference>
<evidence type="ECO:0000313" key="5">
    <source>
        <dbReference type="Proteomes" id="UP000309186"/>
    </source>
</evidence>
<dbReference type="PANTHER" id="PTHR12143:SF39">
    <property type="entry name" value="SECRETED PROTEIN"/>
    <property type="match status" value="1"/>
</dbReference>
<comment type="caution">
    <text evidence="4">The sequence shown here is derived from an EMBL/GenBank/DDBJ whole genome shotgun (WGS) entry which is preliminary data.</text>
</comment>
<dbReference type="Pfam" id="PF07971">
    <property type="entry name" value="Glyco_hydro_92"/>
    <property type="match status" value="1"/>
</dbReference>
<dbReference type="InterPro" id="IPR012939">
    <property type="entry name" value="Glyco_hydro_92"/>
</dbReference>